<proteinExistence type="predicted"/>
<protein>
    <submittedName>
        <fullName evidence="2">Uncharacterized protein</fullName>
    </submittedName>
</protein>
<organism evidence="2">
    <name type="scientific">marine sediment metagenome</name>
    <dbReference type="NCBI Taxonomy" id="412755"/>
    <lineage>
        <taxon>unclassified sequences</taxon>
        <taxon>metagenomes</taxon>
        <taxon>ecological metagenomes</taxon>
    </lineage>
</organism>
<evidence type="ECO:0000256" key="1">
    <source>
        <dbReference type="SAM" id="Coils"/>
    </source>
</evidence>
<keyword evidence="1" id="KW-0175">Coiled coil</keyword>
<feature type="non-terminal residue" evidence="2">
    <location>
        <position position="240"/>
    </location>
</feature>
<comment type="caution">
    <text evidence="2">The sequence shown here is derived from an EMBL/GenBank/DDBJ whole genome shotgun (WGS) entry which is preliminary data.</text>
</comment>
<dbReference type="EMBL" id="BARU01039405">
    <property type="protein sequence ID" value="GAH80744.1"/>
    <property type="molecule type" value="Genomic_DNA"/>
</dbReference>
<dbReference type="AlphaFoldDB" id="X1JR40"/>
<name>X1JR40_9ZZZZ</name>
<gene>
    <name evidence="2" type="ORF">S03H2_61082</name>
</gene>
<sequence>GIKEMEAKSTEAQAKALDKLQEAYNLTDEEVQRCIDAHKIEDGVMQKIKNTTRELSEEKYGLVEALGEVSEYVNKERASLEELDSAIAISIITGKELSEQQEAYMVLRQKMTDIDRTATQRKIDDLDRECIALLANMETNLMTMEEIDEYRQVMLQHIIAESSERQEHLRNMEQLESKLFELTHTQTEVRLRDLELKRDAYIEAAKQAMLSAQEEEEAIIRIQEAYDKEKASILELAIAR</sequence>
<accession>X1JR40</accession>
<feature type="non-terminal residue" evidence="2">
    <location>
        <position position="1"/>
    </location>
</feature>
<reference evidence="2" key="1">
    <citation type="journal article" date="2014" name="Front. Microbiol.">
        <title>High frequency of phylogenetically diverse reductive dehalogenase-homologous genes in deep subseafloor sedimentary metagenomes.</title>
        <authorList>
            <person name="Kawai M."/>
            <person name="Futagami T."/>
            <person name="Toyoda A."/>
            <person name="Takaki Y."/>
            <person name="Nishi S."/>
            <person name="Hori S."/>
            <person name="Arai W."/>
            <person name="Tsubouchi T."/>
            <person name="Morono Y."/>
            <person name="Uchiyama I."/>
            <person name="Ito T."/>
            <person name="Fujiyama A."/>
            <person name="Inagaki F."/>
            <person name="Takami H."/>
        </authorList>
    </citation>
    <scope>NUCLEOTIDE SEQUENCE</scope>
    <source>
        <strain evidence="2">Expedition CK06-06</strain>
    </source>
</reference>
<feature type="coiled-coil region" evidence="1">
    <location>
        <begin position="158"/>
        <end position="185"/>
    </location>
</feature>
<evidence type="ECO:0000313" key="2">
    <source>
        <dbReference type="EMBL" id="GAH80744.1"/>
    </source>
</evidence>